<name>A0A8H2WUD6_9AGAM</name>
<dbReference type="Proteomes" id="UP000663831">
    <property type="component" value="Unassembled WGS sequence"/>
</dbReference>
<dbReference type="EMBL" id="CAJMWV010000534">
    <property type="protein sequence ID" value="CAE6401621.1"/>
    <property type="molecule type" value="Genomic_DNA"/>
</dbReference>
<evidence type="ECO:0000313" key="3">
    <source>
        <dbReference type="Proteomes" id="UP000663831"/>
    </source>
</evidence>
<proteinExistence type="predicted"/>
<evidence type="ECO:0000313" key="2">
    <source>
        <dbReference type="EMBL" id="CAE6401621.1"/>
    </source>
</evidence>
<feature type="region of interest" description="Disordered" evidence="1">
    <location>
        <begin position="303"/>
        <end position="330"/>
    </location>
</feature>
<accession>A0A8H2WUD6</accession>
<organism evidence="2 3">
    <name type="scientific">Rhizoctonia solani</name>
    <dbReference type="NCBI Taxonomy" id="456999"/>
    <lineage>
        <taxon>Eukaryota</taxon>
        <taxon>Fungi</taxon>
        <taxon>Dikarya</taxon>
        <taxon>Basidiomycota</taxon>
        <taxon>Agaricomycotina</taxon>
        <taxon>Agaricomycetes</taxon>
        <taxon>Cantharellales</taxon>
        <taxon>Ceratobasidiaceae</taxon>
        <taxon>Rhizoctonia</taxon>
    </lineage>
</organism>
<reference evidence="2" key="1">
    <citation type="submission" date="2021-01" db="EMBL/GenBank/DDBJ databases">
        <authorList>
            <person name="Kaushik A."/>
        </authorList>
    </citation>
    <scope>NUCLEOTIDE SEQUENCE</scope>
    <source>
        <strain evidence="2">AG3-1AP</strain>
    </source>
</reference>
<sequence length="538" mass="59390">MNPHFPSLNYAPTVLPPLSGIRETLPVLLPGYKRVCLDEFDQSVDNLEDILFCNLCATMLPKGQFQLRRLQRGPNGCGYGRELVSLDAISDDTCQMFTTFNNALRVAREQRTMRSELNTYFARFDQLQLDDSPLLEEVAASAAVSLLQLGFSADSWQRDRILGAVDVVYTCGAKRQGSMQMSHEIPDMLSVYALKLSEGVVSHVLALEGEILAEWALGEAEQDRLVLRAQSAGVHLIIVSVGGTSNENSLMFLSALGKILPDGGSLTFIRDQDIADSISAHIANSGAPTKTPASRQEHILSKQAETHKKQPNAKAAAEGENDREGSKCVSDKDFMTPEAAIDMLSTYEVLTNQELTISHVLWRFLCAAREQPQVHAKGARFTEMKPLFDVQEVVENSLNQLSPTLENTMESPNIKFSDGLEVAVSKDENLLLVQSDAMPEGNIFGISIVDFYQKAVSPKQLEHLQNVYDAMTSSLEGSKREIIQDGLARIKEFNCKLGSMLKPLRGADTEPKYEMAEALLIRNALYDMVETGNSKHSD</sequence>
<dbReference type="OrthoDB" id="10474854at2759"/>
<comment type="caution">
    <text evidence="2">The sequence shown here is derived from an EMBL/GenBank/DDBJ whole genome shotgun (WGS) entry which is preliminary data.</text>
</comment>
<dbReference type="AlphaFoldDB" id="A0A8H2WUD6"/>
<feature type="compositionally biased region" description="Basic and acidic residues" evidence="1">
    <location>
        <begin position="320"/>
        <end position="330"/>
    </location>
</feature>
<evidence type="ECO:0000256" key="1">
    <source>
        <dbReference type="SAM" id="MobiDB-lite"/>
    </source>
</evidence>
<protein>
    <submittedName>
        <fullName evidence="2">Uncharacterized protein</fullName>
    </submittedName>
</protein>
<gene>
    <name evidence="2" type="ORF">RDB_LOCUS14653</name>
</gene>